<comment type="caution">
    <text evidence="7">The sequence shown here is derived from an EMBL/GenBank/DDBJ whole genome shotgun (WGS) entry which is preliminary data.</text>
</comment>
<proteinExistence type="inferred from homology"/>
<feature type="domain" description="RNA polymerase sigma factor 70 region 4 type 2" evidence="6">
    <location>
        <begin position="136"/>
        <end position="187"/>
    </location>
</feature>
<reference evidence="7 8" key="1">
    <citation type="submission" date="2019-03" db="EMBL/GenBank/DDBJ databases">
        <title>Genomic Encyclopedia of Archaeal and Bacterial Type Strains, Phase II (KMG-II): from individual species to whole genera.</title>
        <authorList>
            <person name="Goeker M."/>
        </authorList>
    </citation>
    <scope>NUCLEOTIDE SEQUENCE [LARGE SCALE GENOMIC DNA]</scope>
    <source>
        <strain evidence="7 8">DSM 28353</strain>
    </source>
</reference>
<accession>A0A4R6WL30</accession>
<evidence type="ECO:0000256" key="3">
    <source>
        <dbReference type="ARBA" id="ARBA00023082"/>
    </source>
</evidence>
<dbReference type="Gene3D" id="1.10.10.10">
    <property type="entry name" value="Winged helix-like DNA-binding domain superfamily/Winged helix DNA-binding domain"/>
    <property type="match status" value="1"/>
</dbReference>
<keyword evidence="3" id="KW-0731">Sigma factor</keyword>
<evidence type="ECO:0000313" key="8">
    <source>
        <dbReference type="Proteomes" id="UP000295292"/>
    </source>
</evidence>
<gene>
    <name evidence="7" type="ORF">CLV99_1114</name>
</gene>
<dbReference type="AlphaFoldDB" id="A0A4R6WL30"/>
<dbReference type="GO" id="GO:0016987">
    <property type="term" value="F:sigma factor activity"/>
    <property type="evidence" value="ECO:0007669"/>
    <property type="project" value="UniProtKB-KW"/>
</dbReference>
<protein>
    <submittedName>
        <fullName evidence="7">RNA polymerase sigma-70 factor (ECF subfamily)</fullName>
    </submittedName>
</protein>
<name>A0A4R6WL30_9SPHI</name>
<dbReference type="CDD" id="cd06171">
    <property type="entry name" value="Sigma70_r4"/>
    <property type="match status" value="1"/>
</dbReference>
<dbReference type="Pfam" id="PF04542">
    <property type="entry name" value="Sigma70_r2"/>
    <property type="match status" value="1"/>
</dbReference>
<evidence type="ECO:0000259" key="6">
    <source>
        <dbReference type="Pfam" id="PF08281"/>
    </source>
</evidence>
<dbReference type="Pfam" id="PF08281">
    <property type="entry name" value="Sigma70_r4_2"/>
    <property type="match status" value="1"/>
</dbReference>
<sequence length="204" mass="23924">MNILPKYFKKRDSLTLKSALEECVLADSERSKSYIYKKFYGYLMAVALRYVKDEMEAEDVVNESFVKVFRKIGDFSFEEDEFVIEKTFKAWMARITVNTSIDKIRAKKETYALDDVHDGELVQHAVSSSTRLEENDILQLLYELPEIQRSIFNLYEIEGYSHEEIGQLLNIPESTSRTYLTRAKARLRKLYTDQFSVLDNINHS</sequence>
<dbReference type="InterPro" id="IPR014284">
    <property type="entry name" value="RNA_pol_sigma-70_dom"/>
</dbReference>
<dbReference type="PANTHER" id="PTHR43133:SF46">
    <property type="entry name" value="RNA POLYMERASE SIGMA-70 FACTOR ECF SUBFAMILY"/>
    <property type="match status" value="1"/>
</dbReference>
<dbReference type="InterPro" id="IPR036388">
    <property type="entry name" value="WH-like_DNA-bd_sf"/>
</dbReference>
<evidence type="ECO:0000313" key="7">
    <source>
        <dbReference type="EMBL" id="TDQ79667.1"/>
    </source>
</evidence>
<keyword evidence="2" id="KW-0805">Transcription regulation</keyword>
<organism evidence="7 8">
    <name type="scientific">Sphingobacterium yanglingense</name>
    <dbReference type="NCBI Taxonomy" id="1437280"/>
    <lineage>
        <taxon>Bacteria</taxon>
        <taxon>Pseudomonadati</taxon>
        <taxon>Bacteroidota</taxon>
        <taxon>Sphingobacteriia</taxon>
        <taxon>Sphingobacteriales</taxon>
        <taxon>Sphingobacteriaceae</taxon>
        <taxon>Sphingobacterium</taxon>
    </lineage>
</organism>
<dbReference type="InterPro" id="IPR013325">
    <property type="entry name" value="RNA_pol_sigma_r2"/>
</dbReference>
<dbReference type="InterPro" id="IPR039425">
    <property type="entry name" value="RNA_pol_sigma-70-like"/>
</dbReference>
<evidence type="ECO:0000256" key="4">
    <source>
        <dbReference type="ARBA" id="ARBA00023163"/>
    </source>
</evidence>
<dbReference type="InterPro" id="IPR007627">
    <property type="entry name" value="RNA_pol_sigma70_r2"/>
</dbReference>
<dbReference type="GO" id="GO:0003677">
    <property type="term" value="F:DNA binding"/>
    <property type="evidence" value="ECO:0007669"/>
    <property type="project" value="InterPro"/>
</dbReference>
<evidence type="ECO:0000256" key="2">
    <source>
        <dbReference type="ARBA" id="ARBA00023015"/>
    </source>
</evidence>
<dbReference type="InterPro" id="IPR013249">
    <property type="entry name" value="RNA_pol_sigma70_r4_t2"/>
</dbReference>
<dbReference type="GO" id="GO:0006352">
    <property type="term" value="P:DNA-templated transcription initiation"/>
    <property type="evidence" value="ECO:0007669"/>
    <property type="project" value="InterPro"/>
</dbReference>
<dbReference type="InterPro" id="IPR013324">
    <property type="entry name" value="RNA_pol_sigma_r3/r4-like"/>
</dbReference>
<dbReference type="NCBIfam" id="TIGR02937">
    <property type="entry name" value="sigma70-ECF"/>
    <property type="match status" value="1"/>
</dbReference>
<dbReference type="Gene3D" id="1.10.1740.10">
    <property type="match status" value="1"/>
</dbReference>
<keyword evidence="8" id="KW-1185">Reference proteome</keyword>
<dbReference type="Proteomes" id="UP000295292">
    <property type="component" value="Unassembled WGS sequence"/>
</dbReference>
<dbReference type="RefSeq" id="WP_133583440.1">
    <property type="nucleotide sequence ID" value="NZ_SNYV01000011.1"/>
</dbReference>
<comment type="similarity">
    <text evidence="1">Belongs to the sigma-70 factor family. ECF subfamily.</text>
</comment>
<dbReference type="EMBL" id="SNYV01000011">
    <property type="protein sequence ID" value="TDQ79667.1"/>
    <property type="molecule type" value="Genomic_DNA"/>
</dbReference>
<evidence type="ECO:0000256" key="1">
    <source>
        <dbReference type="ARBA" id="ARBA00010641"/>
    </source>
</evidence>
<dbReference type="OrthoDB" id="1491902at2"/>
<keyword evidence="4" id="KW-0804">Transcription</keyword>
<dbReference type="SUPFAM" id="SSF88659">
    <property type="entry name" value="Sigma3 and sigma4 domains of RNA polymerase sigma factors"/>
    <property type="match status" value="1"/>
</dbReference>
<feature type="domain" description="RNA polymerase sigma-70 region 2" evidence="5">
    <location>
        <begin position="36"/>
        <end position="108"/>
    </location>
</feature>
<evidence type="ECO:0000259" key="5">
    <source>
        <dbReference type="Pfam" id="PF04542"/>
    </source>
</evidence>
<dbReference type="SUPFAM" id="SSF88946">
    <property type="entry name" value="Sigma2 domain of RNA polymerase sigma factors"/>
    <property type="match status" value="1"/>
</dbReference>
<dbReference type="PANTHER" id="PTHR43133">
    <property type="entry name" value="RNA POLYMERASE ECF-TYPE SIGMA FACTO"/>
    <property type="match status" value="1"/>
</dbReference>